<geneLocation type="plasmid" evidence="2">
    <name>pEBG1</name>
</geneLocation>
<keyword evidence="1" id="KW-0614">Plasmid</keyword>
<dbReference type="EMBL" id="LT827129">
    <property type="protein sequence ID" value="SLM22316.1"/>
    <property type="molecule type" value="Genomic_DNA"/>
</dbReference>
<gene>
    <name evidence="3" type="ORF">R6K_0024</name>
    <name evidence="4" type="ORF">RCS81_P0034</name>
</gene>
<accession>I6QVU1</accession>
<evidence type="ECO:0000313" key="2">
    <source>
        <dbReference type="EMBL" id="AHI13568.1"/>
    </source>
</evidence>
<evidence type="ECO:0000313" key="1">
    <source>
        <dbReference type="EMBL" id="AFM45966.1"/>
    </source>
</evidence>
<geneLocation type="plasmid" evidence="1">
    <name>pNGX2-QnrS1</name>
</geneLocation>
<dbReference type="RefSeq" id="WP_015058251.1">
    <property type="nucleotide sequence ID" value="NC_019047.1"/>
</dbReference>
<organism evidence="1">
    <name type="scientific">Escherichia coli</name>
    <dbReference type="NCBI Taxonomy" id="562"/>
    <lineage>
        <taxon>Bacteria</taxon>
        <taxon>Pseudomonadati</taxon>
        <taxon>Pseudomonadota</taxon>
        <taxon>Gammaproteobacteria</taxon>
        <taxon>Enterobacterales</taxon>
        <taxon>Enterobacteriaceae</taxon>
        <taxon>Escherichia</taxon>
    </lineage>
</organism>
<reference evidence="2" key="2">
    <citation type="journal article" date="2014" name="PLoS ONE">
        <title>Dissemination of the Transmissible Quinolone-Resistance Gene qnrS1 by IncX Plasmids in Nigeria.</title>
        <authorList>
            <person name="Sumrall E.T."/>
            <person name="Gallo E.B."/>
            <person name="Aboderin A.O."/>
            <person name="Lamikanra A."/>
            <person name="Okeke I.N."/>
        </authorList>
    </citation>
    <scope>NUCLEOTIDE SEQUENCE</scope>
    <source>
        <strain evidence="2">09/22a</strain>
        <plasmid evidence="2">pEBG1</plasmid>
    </source>
</reference>
<dbReference type="EMBL" id="KF738053">
    <property type="protein sequence ID" value="AHI13568.1"/>
    <property type="molecule type" value="Genomic_DNA"/>
</dbReference>
<name>I6QVU1_ECOLX</name>
<dbReference type="AlphaFoldDB" id="I6QVU1"/>
<reference evidence="4" key="4">
    <citation type="submission" date="2018-02" db="EMBL/GenBank/DDBJ databases">
        <authorList>
            <person name="Cohen D.B."/>
            <person name="Kent A.D."/>
        </authorList>
    </citation>
    <scope>NUCLEOTIDE SEQUENCE</scope>
    <source>
        <strain evidence="4">ECOR 19</strain>
        <plasmid evidence="4">RCS81_p</plasmid>
    </source>
</reference>
<dbReference type="EMBL" id="LT985317">
    <property type="protein sequence ID" value="SPE04540.1"/>
    <property type="molecule type" value="Genomic_DNA"/>
</dbReference>
<geneLocation type="plasmid" evidence="3">
    <name>R6K</name>
</geneLocation>
<sequence>MKVFAIEFNAVNALKEEITCTSLIKSESIFLAIHAFEEQNRGKGYIVTSVREENTNELSAIKSLKANVRFWFLECGYSSESVINKVNAWYNFAFTQKEQDEAKKEIIKEIKKSC</sequence>
<reference evidence="3" key="3">
    <citation type="submission" date="2017-03" db="EMBL/GenBank/DDBJ databases">
        <authorList>
            <consortium name="Pathogen Informatics"/>
        </authorList>
    </citation>
    <scope>NUCLEOTIDE SEQUENCE [LARGE SCALE GENOMIC DNA]</scope>
    <source>
        <strain evidence="3">K12 J53</strain>
        <plasmid evidence="3">R6K</plasmid>
    </source>
</reference>
<geneLocation type="plasmid" evidence="4">
    <name>RCS81_p</name>
</geneLocation>
<dbReference type="EMBL" id="JQ269335">
    <property type="protein sequence ID" value="AFM45966.1"/>
    <property type="molecule type" value="Genomic_DNA"/>
</dbReference>
<protein>
    <submittedName>
        <fullName evidence="1">Uncharacterized protein</fullName>
    </submittedName>
</protein>
<reference evidence="1" key="1">
    <citation type="journal article" date="2012" name="Plasmid">
        <title>Expansion of the IncX plasmid family for improved identification and typing of novel plasmids in drug-resistant Enterobacteriaceae.</title>
        <authorList>
            <person name="Johnson T.J."/>
            <person name="Bielak E.M."/>
            <person name="Fortini D."/>
            <person name="Hansen L.H."/>
            <person name="Hasman H."/>
            <person name="Debroy C."/>
            <person name="Nolan L.K."/>
            <person name="Carattoli A."/>
        </authorList>
    </citation>
    <scope>NUCLEOTIDE SEQUENCE</scope>
    <source>
        <strain evidence="1">Z7</strain>
        <plasmid evidence="1">pNGX2-QnrS1</plasmid>
    </source>
</reference>
<evidence type="ECO:0000313" key="4">
    <source>
        <dbReference type="EMBL" id="SPE04540.1"/>
    </source>
</evidence>
<evidence type="ECO:0000313" key="3">
    <source>
        <dbReference type="EMBL" id="SLM22316.1"/>
    </source>
</evidence>
<proteinExistence type="predicted"/>